<evidence type="ECO:0000313" key="2">
    <source>
        <dbReference type="EMBL" id="KAK3888675.1"/>
    </source>
</evidence>
<keyword evidence="3" id="KW-1185">Reference proteome</keyword>
<name>A0AAE1G9P8_PETCI</name>
<proteinExistence type="predicted"/>
<evidence type="ECO:0000256" key="1">
    <source>
        <dbReference type="SAM" id="MobiDB-lite"/>
    </source>
</evidence>
<evidence type="ECO:0000313" key="3">
    <source>
        <dbReference type="Proteomes" id="UP001286313"/>
    </source>
</evidence>
<protein>
    <submittedName>
        <fullName evidence="2">Uncharacterized protein</fullName>
    </submittedName>
</protein>
<dbReference type="EMBL" id="JAWQEG010000541">
    <property type="protein sequence ID" value="KAK3888675.1"/>
    <property type="molecule type" value="Genomic_DNA"/>
</dbReference>
<gene>
    <name evidence="2" type="ORF">Pcinc_007288</name>
</gene>
<accession>A0AAE1G9P8</accession>
<dbReference type="Proteomes" id="UP001286313">
    <property type="component" value="Unassembled WGS sequence"/>
</dbReference>
<dbReference type="AlphaFoldDB" id="A0AAE1G9P8"/>
<feature type="region of interest" description="Disordered" evidence="1">
    <location>
        <begin position="49"/>
        <end position="70"/>
    </location>
</feature>
<sequence>MEGEGRNALYSLYSTIIIYHQSKYPTHGQALKTRPEQLQPDIEAGPEERQLHTLRSGQALSNFWPDLEAD</sequence>
<reference evidence="2" key="1">
    <citation type="submission" date="2023-10" db="EMBL/GenBank/DDBJ databases">
        <title>Genome assemblies of two species of porcelain crab, Petrolisthes cinctipes and Petrolisthes manimaculis (Anomura: Porcellanidae).</title>
        <authorList>
            <person name="Angst P."/>
        </authorList>
    </citation>
    <scope>NUCLEOTIDE SEQUENCE</scope>
    <source>
        <strain evidence="2">PB745_01</strain>
        <tissue evidence="2">Gill</tissue>
    </source>
</reference>
<organism evidence="2 3">
    <name type="scientific">Petrolisthes cinctipes</name>
    <name type="common">Flat porcelain crab</name>
    <dbReference type="NCBI Taxonomy" id="88211"/>
    <lineage>
        <taxon>Eukaryota</taxon>
        <taxon>Metazoa</taxon>
        <taxon>Ecdysozoa</taxon>
        <taxon>Arthropoda</taxon>
        <taxon>Crustacea</taxon>
        <taxon>Multicrustacea</taxon>
        <taxon>Malacostraca</taxon>
        <taxon>Eumalacostraca</taxon>
        <taxon>Eucarida</taxon>
        <taxon>Decapoda</taxon>
        <taxon>Pleocyemata</taxon>
        <taxon>Anomura</taxon>
        <taxon>Galatheoidea</taxon>
        <taxon>Porcellanidae</taxon>
        <taxon>Petrolisthes</taxon>
    </lineage>
</organism>
<comment type="caution">
    <text evidence="2">The sequence shown here is derived from an EMBL/GenBank/DDBJ whole genome shotgun (WGS) entry which is preliminary data.</text>
</comment>